<comment type="caution">
    <text evidence="2">The sequence shown here is derived from an EMBL/GenBank/DDBJ whole genome shotgun (WGS) entry which is preliminary data.</text>
</comment>
<keyword evidence="1" id="KW-0812">Transmembrane</keyword>
<sequence length="130" mass="14449">MPCMLCAWHGADATPPAPRGGATTAAAAAAERLRQACVICLGLLFGWWWWFLLRAFGSFLSCRPCLAWSRRASERTNQGCRYPPSVTIRKMQKPRQANDGGRRGRKRDGRAYLIVVLLLGWAGLGLGRCW</sequence>
<dbReference type="EMBL" id="JBBWUH010000001">
    <property type="protein sequence ID" value="KAK8177118.1"/>
    <property type="molecule type" value="Genomic_DNA"/>
</dbReference>
<protein>
    <submittedName>
        <fullName evidence="2">Uncharacterized protein</fullName>
    </submittedName>
</protein>
<name>A0ABR1Y5T8_9PEZI</name>
<keyword evidence="1" id="KW-1133">Transmembrane helix</keyword>
<organism evidence="2 3">
    <name type="scientific">Phyllosticta citrichinensis</name>
    <dbReference type="NCBI Taxonomy" id="1130410"/>
    <lineage>
        <taxon>Eukaryota</taxon>
        <taxon>Fungi</taxon>
        <taxon>Dikarya</taxon>
        <taxon>Ascomycota</taxon>
        <taxon>Pezizomycotina</taxon>
        <taxon>Dothideomycetes</taxon>
        <taxon>Dothideomycetes incertae sedis</taxon>
        <taxon>Botryosphaeriales</taxon>
        <taxon>Phyllostictaceae</taxon>
        <taxon>Phyllosticta</taxon>
    </lineage>
</organism>
<accession>A0ABR1Y5T8</accession>
<evidence type="ECO:0000313" key="3">
    <source>
        <dbReference type="Proteomes" id="UP001456524"/>
    </source>
</evidence>
<feature type="transmembrane region" description="Helical" evidence="1">
    <location>
        <begin position="111"/>
        <end position="127"/>
    </location>
</feature>
<dbReference type="Proteomes" id="UP001456524">
    <property type="component" value="Unassembled WGS sequence"/>
</dbReference>
<feature type="transmembrane region" description="Helical" evidence="1">
    <location>
        <begin position="33"/>
        <end position="53"/>
    </location>
</feature>
<keyword evidence="3" id="KW-1185">Reference proteome</keyword>
<evidence type="ECO:0000313" key="2">
    <source>
        <dbReference type="EMBL" id="KAK8177118.1"/>
    </source>
</evidence>
<proteinExistence type="predicted"/>
<gene>
    <name evidence="2" type="ORF">IWX90DRAFT_8759</name>
</gene>
<reference evidence="2 3" key="1">
    <citation type="journal article" date="2022" name="G3 (Bethesda)">
        <title>Enemy or ally: a genomic approach to elucidate the lifestyle of Phyllosticta citrichinaensis.</title>
        <authorList>
            <person name="Buijs V.A."/>
            <person name="Groenewald J.Z."/>
            <person name="Haridas S."/>
            <person name="LaButti K.M."/>
            <person name="Lipzen A."/>
            <person name="Martin F.M."/>
            <person name="Barry K."/>
            <person name="Grigoriev I.V."/>
            <person name="Crous P.W."/>
            <person name="Seidl M.F."/>
        </authorList>
    </citation>
    <scope>NUCLEOTIDE SEQUENCE [LARGE SCALE GENOMIC DNA]</scope>
    <source>
        <strain evidence="2 3">CBS 129764</strain>
    </source>
</reference>
<keyword evidence="1" id="KW-0472">Membrane</keyword>
<evidence type="ECO:0000256" key="1">
    <source>
        <dbReference type="SAM" id="Phobius"/>
    </source>
</evidence>